<dbReference type="CDD" id="cd00165">
    <property type="entry name" value="S4"/>
    <property type="match status" value="1"/>
</dbReference>
<dbReference type="Proteomes" id="UP000030652">
    <property type="component" value="Unassembled WGS sequence"/>
</dbReference>
<gene>
    <name evidence="5" type="ORF">SCABRO_01731</name>
</gene>
<dbReference type="InterPro" id="IPR020103">
    <property type="entry name" value="PsdUridine_synth_cat_dom_sf"/>
</dbReference>
<protein>
    <submittedName>
        <fullName evidence="5">Putative pseudouridine synthase</fullName>
    </submittedName>
</protein>
<comment type="caution">
    <text evidence="5">The sequence shown here is derived from an EMBL/GenBank/DDBJ whole genome shotgun (WGS) entry which is preliminary data.</text>
</comment>
<evidence type="ECO:0000256" key="2">
    <source>
        <dbReference type="ARBA" id="ARBA00023235"/>
    </source>
</evidence>
<dbReference type="InterPro" id="IPR006145">
    <property type="entry name" value="PsdUridine_synth_RsuA/RluA"/>
</dbReference>
<keyword evidence="3" id="KW-0694">RNA-binding</keyword>
<dbReference type="PANTHER" id="PTHR47683:SF2">
    <property type="entry name" value="RNA-BINDING S4 DOMAIN-CONTAINING PROTEIN"/>
    <property type="match status" value="1"/>
</dbReference>
<dbReference type="EMBL" id="JRYO01000121">
    <property type="protein sequence ID" value="KHE92520.1"/>
    <property type="molecule type" value="Genomic_DNA"/>
</dbReference>
<evidence type="ECO:0000256" key="1">
    <source>
        <dbReference type="ARBA" id="ARBA00008348"/>
    </source>
</evidence>
<keyword evidence="2" id="KW-0413">Isomerase</keyword>
<accession>A0A0B0EPG1</accession>
<dbReference type="Gene3D" id="3.10.290.10">
    <property type="entry name" value="RNA-binding S4 domain"/>
    <property type="match status" value="1"/>
</dbReference>
<comment type="similarity">
    <text evidence="1">Belongs to the pseudouridine synthase RsuA family.</text>
</comment>
<reference evidence="5 6" key="1">
    <citation type="submission" date="2014-10" db="EMBL/GenBank/DDBJ databases">
        <title>Draft genome of anammox bacterium scalindua brodae, obtained using differential coverage binning of sequence data from two enrichment reactors.</title>
        <authorList>
            <person name="Speth D.R."/>
            <person name="Russ L."/>
            <person name="Kartal B."/>
            <person name="Op den Camp H.J."/>
            <person name="Dutilh B.E."/>
            <person name="Jetten M.S."/>
        </authorList>
    </citation>
    <scope>NUCLEOTIDE SEQUENCE [LARGE SCALE GENOMIC DNA]</scope>
    <source>
        <strain evidence="5">RU1</strain>
    </source>
</reference>
<dbReference type="Pfam" id="PF01479">
    <property type="entry name" value="S4"/>
    <property type="match status" value="1"/>
</dbReference>
<organism evidence="5 6">
    <name type="scientific">Candidatus Scalindua brodae</name>
    <dbReference type="NCBI Taxonomy" id="237368"/>
    <lineage>
        <taxon>Bacteria</taxon>
        <taxon>Pseudomonadati</taxon>
        <taxon>Planctomycetota</taxon>
        <taxon>Candidatus Brocadiia</taxon>
        <taxon>Candidatus Brocadiales</taxon>
        <taxon>Candidatus Scalinduaceae</taxon>
        <taxon>Candidatus Scalindua</taxon>
    </lineage>
</organism>
<dbReference type="FunFam" id="3.10.290.10:FF:000003">
    <property type="entry name" value="Pseudouridine synthase"/>
    <property type="match status" value="1"/>
</dbReference>
<evidence type="ECO:0000256" key="3">
    <source>
        <dbReference type="PROSITE-ProRule" id="PRU00182"/>
    </source>
</evidence>
<name>A0A0B0EPG1_9BACT</name>
<dbReference type="Pfam" id="PF00849">
    <property type="entry name" value="PseudoU_synth_2"/>
    <property type="match status" value="1"/>
</dbReference>
<dbReference type="PROSITE" id="PS01149">
    <property type="entry name" value="PSI_RSU"/>
    <property type="match status" value="1"/>
</dbReference>
<dbReference type="Gene3D" id="3.30.70.1560">
    <property type="entry name" value="Alpha-L RNA-binding motif"/>
    <property type="match status" value="1"/>
</dbReference>
<proteinExistence type="inferred from homology"/>
<dbReference type="AlphaFoldDB" id="A0A0B0EPG1"/>
<dbReference type="Gene3D" id="3.30.70.580">
    <property type="entry name" value="Pseudouridine synthase I, catalytic domain, N-terminal subdomain"/>
    <property type="match status" value="1"/>
</dbReference>
<dbReference type="eggNOG" id="COG1187">
    <property type="taxonomic scope" value="Bacteria"/>
</dbReference>
<feature type="domain" description="RNA-binding S4" evidence="4">
    <location>
        <begin position="2"/>
        <end position="62"/>
    </location>
</feature>
<dbReference type="SUPFAM" id="SSF55120">
    <property type="entry name" value="Pseudouridine synthase"/>
    <property type="match status" value="1"/>
</dbReference>
<dbReference type="GO" id="GO:0120159">
    <property type="term" value="F:rRNA pseudouridine synthase activity"/>
    <property type="evidence" value="ECO:0007669"/>
    <property type="project" value="UniProtKB-ARBA"/>
</dbReference>
<dbReference type="InterPro" id="IPR002942">
    <property type="entry name" value="S4_RNA-bd"/>
</dbReference>
<dbReference type="InterPro" id="IPR042092">
    <property type="entry name" value="PsdUridine_s_RsuA/RluB/E/F_cat"/>
</dbReference>
<dbReference type="InterPro" id="IPR018496">
    <property type="entry name" value="PsdUridine_synth_RsuA/RluB_CS"/>
</dbReference>
<dbReference type="InterPro" id="IPR036986">
    <property type="entry name" value="S4_RNA-bd_sf"/>
</dbReference>
<dbReference type="InterPro" id="IPR050343">
    <property type="entry name" value="RsuA_PseudoU_synthase"/>
</dbReference>
<evidence type="ECO:0000259" key="4">
    <source>
        <dbReference type="SMART" id="SM00363"/>
    </source>
</evidence>
<dbReference type="SMART" id="SM00363">
    <property type="entry name" value="S4"/>
    <property type="match status" value="1"/>
</dbReference>
<dbReference type="GO" id="GO:0000455">
    <property type="term" value="P:enzyme-directed rRNA pseudouridine synthesis"/>
    <property type="evidence" value="ECO:0007669"/>
    <property type="project" value="UniProtKB-ARBA"/>
</dbReference>
<evidence type="ECO:0000313" key="5">
    <source>
        <dbReference type="EMBL" id="KHE92520.1"/>
    </source>
</evidence>
<dbReference type="GO" id="GO:0003723">
    <property type="term" value="F:RNA binding"/>
    <property type="evidence" value="ECO:0007669"/>
    <property type="project" value="UniProtKB-KW"/>
</dbReference>
<dbReference type="PANTHER" id="PTHR47683">
    <property type="entry name" value="PSEUDOURIDINE SYNTHASE FAMILY PROTEIN-RELATED"/>
    <property type="match status" value="1"/>
</dbReference>
<dbReference type="SUPFAM" id="SSF55174">
    <property type="entry name" value="Alpha-L RNA-binding motif"/>
    <property type="match status" value="1"/>
</dbReference>
<dbReference type="PROSITE" id="PS50889">
    <property type="entry name" value="S4"/>
    <property type="match status" value="1"/>
</dbReference>
<dbReference type="PATRIC" id="fig|237368.3.peg.1885"/>
<dbReference type="InterPro" id="IPR020094">
    <property type="entry name" value="TruA/RsuA/RluB/E/F_N"/>
</dbReference>
<evidence type="ECO:0000313" key="6">
    <source>
        <dbReference type="Proteomes" id="UP000030652"/>
    </source>
</evidence>
<sequence>MERLHKFLAEAGLGSRRKCESLIESGRVSIGGKRVTKLGQMVDPAKDSVYCDGESIKKQKKIYFLLNKPRGYVCTNVANSNDPRAIDLLNHIEQRVYTVGRLDKDSEGLIIITNDGELANLLSHPRYGIEKTYLAVVKGRVSDPAIRVLRRGVWISEARHRLPGLKSFPEDTNTVP</sequence>